<dbReference type="SMART" id="SM00184">
    <property type="entry name" value="RING"/>
    <property type="match status" value="1"/>
</dbReference>
<proteinExistence type="predicted"/>
<evidence type="ECO:0000256" key="8">
    <source>
        <dbReference type="PROSITE-ProRule" id="PRU00175"/>
    </source>
</evidence>
<evidence type="ECO:0000256" key="1">
    <source>
        <dbReference type="ARBA" id="ARBA00000900"/>
    </source>
</evidence>
<dbReference type="STRING" id="35608.A0A2U1Q9S3"/>
<feature type="region of interest" description="Disordered" evidence="9">
    <location>
        <begin position="289"/>
        <end position="309"/>
    </location>
</feature>
<organism evidence="11 12">
    <name type="scientific">Artemisia annua</name>
    <name type="common">Sweet wormwood</name>
    <dbReference type="NCBI Taxonomy" id="35608"/>
    <lineage>
        <taxon>Eukaryota</taxon>
        <taxon>Viridiplantae</taxon>
        <taxon>Streptophyta</taxon>
        <taxon>Embryophyta</taxon>
        <taxon>Tracheophyta</taxon>
        <taxon>Spermatophyta</taxon>
        <taxon>Magnoliopsida</taxon>
        <taxon>eudicotyledons</taxon>
        <taxon>Gunneridae</taxon>
        <taxon>Pentapetalae</taxon>
        <taxon>asterids</taxon>
        <taxon>campanulids</taxon>
        <taxon>Asterales</taxon>
        <taxon>Asteraceae</taxon>
        <taxon>Asteroideae</taxon>
        <taxon>Anthemideae</taxon>
        <taxon>Artemisiinae</taxon>
        <taxon>Artemisia</taxon>
    </lineage>
</organism>
<dbReference type="Gene3D" id="3.30.40.10">
    <property type="entry name" value="Zinc/RING finger domain, C3HC4 (zinc finger)"/>
    <property type="match status" value="1"/>
</dbReference>
<dbReference type="InterPro" id="IPR013083">
    <property type="entry name" value="Znf_RING/FYVE/PHD"/>
</dbReference>
<gene>
    <name evidence="11" type="ORF">CTI12_AA055910</name>
</gene>
<dbReference type="OrthoDB" id="8062037at2759"/>
<name>A0A2U1Q9S3_ARTAN</name>
<evidence type="ECO:0000256" key="4">
    <source>
        <dbReference type="ARBA" id="ARBA00022723"/>
    </source>
</evidence>
<evidence type="ECO:0000256" key="5">
    <source>
        <dbReference type="ARBA" id="ARBA00022771"/>
    </source>
</evidence>
<protein>
    <recommendedName>
        <fullName evidence="2">RING-type E3 ubiquitin transferase</fullName>
        <ecNumber evidence="2">2.3.2.27</ecNumber>
    </recommendedName>
</protein>
<dbReference type="Pfam" id="PF13639">
    <property type="entry name" value="zf-RING_2"/>
    <property type="match status" value="1"/>
</dbReference>
<dbReference type="InterPro" id="IPR045191">
    <property type="entry name" value="MBR1/2-like"/>
</dbReference>
<reference evidence="11 12" key="1">
    <citation type="journal article" date="2018" name="Mol. Plant">
        <title>The genome of Artemisia annua provides insight into the evolution of Asteraceae family and artemisinin biosynthesis.</title>
        <authorList>
            <person name="Shen Q."/>
            <person name="Zhang L."/>
            <person name="Liao Z."/>
            <person name="Wang S."/>
            <person name="Yan T."/>
            <person name="Shi P."/>
            <person name="Liu M."/>
            <person name="Fu X."/>
            <person name="Pan Q."/>
            <person name="Wang Y."/>
            <person name="Lv Z."/>
            <person name="Lu X."/>
            <person name="Zhang F."/>
            <person name="Jiang W."/>
            <person name="Ma Y."/>
            <person name="Chen M."/>
            <person name="Hao X."/>
            <person name="Li L."/>
            <person name="Tang Y."/>
            <person name="Lv G."/>
            <person name="Zhou Y."/>
            <person name="Sun X."/>
            <person name="Brodelius P.E."/>
            <person name="Rose J.K.C."/>
            <person name="Tang K."/>
        </authorList>
    </citation>
    <scope>NUCLEOTIDE SEQUENCE [LARGE SCALE GENOMIC DNA]</scope>
    <source>
        <strain evidence="12">cv. Huhao1</strain>
        <tissue evidence="11">Leaf</tissue>
    </source>
</reference>
<dbReference type="Proteomes" id="UP000245207">
    <property type="component" value="Unassembled WGS sequence"/>
</dbReference>
<comment type="catalytic activity">
    <reaction evidence="1">
        <text>S-ubiquitinyl-[E2 ubiquitin-conjugating enzyme]-L-cysteine + [acceptor protein]-L-lysine = [E2 ubiquitin-conjugating enzyme]-L-cysteine + N(6)-ubiquitinyl-[acceptor protein]-L-lysine.</text>
        <dbReference type="EC" id="2.3.2.27"/>
    </reaction>
</comment>
<feature type="compositionally biased region" description="Polar residues" evidence="9">
    <location>
        <begin position="139"/>
        <end position="160"/>
    </location>
</feature>
<dbReference type="PANTHER" id="PTHR22937">
    <property type="entry name" value="E3 UBIQUITIN-PROTEIN LIGASE RNF165"/>
    <property type="match status" value="1"/>
</dbReference>
<keyword evidence="6" id="KW-0833">Ubl conjugation pathway</keyword>
<evidence type="ECO:0000256" key="9">
    <source>
        <dbReference type="SAM" id="MobiDB-lite"/>
    </source>
</evidence>
<feature type="compositionally biased region" description="Polar residues" evidence="9">
    <location>
        <begin position="291"/>
        <end position="309"/>
    </location>
</feature>
<keyword evidence="4" id="KW-0479">Metal-binding</keyword>
<keyword evidence="5 8" id="KW-0863">Zinc-finger</keyword>
<evidence type="ECO:0000259" key="10">
    <source>
        <dbReference type="PROSITE" id="PS50089"/>
    </source>
</evidence>
<dbReference type="SUPFAM" id="SSF57850">
    <property type="entry name" value="RING/U-box"/>
    <property type="match status" value="1"/>
</dbReference>
<evidence type="ECO:0000256" key="7">
    <source>
        <dbReference type="ARBA" id="ARBA00022833"/>
    </source>
</evidence>
<dbReference type="GO" id="GO:0061630">
    <property type="term" value="F:ubiquitin protein ligase activity"/>
    <property type="evidence" value="ECO:0007669"/>
    <property type="project" value="UniProtKB-EC"/>
</dbReference>
<evidence type="ECO:0000256" key="3">
    <source>
        <dbReference type="ARBA" id="ARBA00022679"/>
    </source>
</evidence>
<dbReference type="GO" id="GO:0008270">
    <property type="term" value="F:zinc ion binding"/>
    <property type="evidence" value="ECO:0007669"/>
    <property type="project" value="UniProtKB-KW"/>
</dbReference>
<comment type="caution">
    <text evidence="11">The sequence shown here is derived from an EMBL/GenBank/DDBJ whole genome shotgun (WGS) entry which is preliminary data.</text>
</comment>
<dbReference type="EMBL" id="PKPP01000287">
    <property type="protein sequence ID" value="PWA94754.1"/>
    <property type="molecule type" value="Genomic_DNA"/>
</dbReference>
<evidence type="ECO:0000313" key="11">
    <source>
        <dbReference type="EMBL" id="PWA94754.1"/>
    </source>
</evidence>
<feature type="domain" description="RING-type" evidence="10">
    <location>
        <begin position="470"/>
        <end position="512"/>
    </location>
</feature>
<keyword evidence="12" id="KW-1185">Reference proteome</keyword>
<sequence>MGHRDMSNQFMISGLHQHASNHPPVEQSYIPMVRTVATATDNGHFVAPMDHMLRGGSNSHRNFGGSYNERHISFVSMEAQQVPPFLGPPVDQYTHSSTGGNTSVAPMGPVGHFHPSNYYDPGMGRIPAGNGGPFKRKSTSLSEGSSSNFYEAGSSSSSQMLIQKPDVDGLSLPPFRGSSISIDRQSSMRNVRSRSIPELEPCMTRTHVPSYGPHFYQPTTHSANYPVPVHPVNLTADVMSQGWNSAPYAASHGWTVPPDINGPRRETSQFNAGGSSIDIDSCHRNPFFQGNLASSSQHPHGSRVQSTEDAYSYNSGSITSVYRNGPPSHCNYTNGSRSSTNELHFPFEAISTRYSNYFRAGGWDDGYRNGRPRMAVPRLPPIVDVMGAHDRLGHETLTADQLSFYHNSMNFPDQYQDMRLDIDDMSYEELLALEERIGNVSTGLSEEGMFECLSEQVYCSIDQIHEDDSCPICLEEFKNGEKVGRMKKCGHDYHVDCIKKWLVMKKICPVCKSECSNKA</sequence>
<evidence type="ECO:0000313" key="12">
    <source>
        <dbReference type="Proteomes" id="UP000245207"/>
    </source>
</evidence>
<accession>A0A2U1Q9S3</accession>
<evidence type="ECO:0000256" key="2">
    <source>
        <dbReference type="ARBA" id="ARBA00012483"/>
    </source>
</evidence>
<dbReference type="PANTHER" id="PTHR22937:SF149">
    <property type="entry name" value="RING-TYPE E3 UBIQUITIN TRANSFERASE"/>
    <property type="match status" value="1"/>
</dbReference>
<dbReference type="PROSITE" id="PS50089">
    <property type="entry name" value="ZF_RING_2"/>
    <property type="match status" value="1"/>
</dbReference>
<dbReference type="AlphaFoldDB" id="A0A2U1Q9S3"/>
<dbReference type="EC" id="2.3.2.27" evidence="2"/>
<keyword evidence="3" id="KW-0808">Transferase</keyword>
<feature type="region of interest" description="Disordered" evidence="9">
    <location>
        <begin position="129"/>
        <end position="160"/>
    </location>
</feature>
<evidence type="ECO:0000256" key="6">
    <source>
        <dbReference type="ARBA" id="ARBA00022786"/>
    </source>
</evidence>
<dbReference type="InterPro" id="IPR001841">
    <property type="entry name" value="Znf_RING"/>
</dbReference>
<dbReference type="CDD" id="cd16469">
    <property type="entry name" value="RING-H2_RNF24-like"/>
    <property type="match status" value="1"/>
</dbReference>
<keyword evidence="7" id="KW-0862">Zinc</keyword>